<dbReference type="GO" id="GO:0003700">
    <property type="term" value="F:DNA-binding transcription factor activity"/>
    <property type="evidence" value="ECO:0007669"/>
    <property type="project" value="InterPro"/>
</dbReference>
<dbReference type="Pfam" id="PF12833">
    <property type="entry name" value="HTH_18"/>
    <property type="match status" value="1"/>
</dbReference>
<dbReference type="EMBL" id="CP013987">
    <property type="protein sequence ID" value="ALZ84676.1"/>
    <property type="molecule type" value="Genomic_DNA"/>
</dbReference>
<reference evidence="5 6" key="1">
    <citation type="submission" date="2016-01" db="EMBL/GenBank/DDBJ databases">
        <title>Annotation of Pseudomonas oryzihabitans USDA-ARS-USMARC-56511.</title>
        <authorList>
            <person name="Harhay G.P."/>
            <person name="Harhay D.M."/>
            <person name="Smith T.P.L."/>
            <person name="Bono J.L."/>
            <person name="Heaton M.P."/>
            <person name="Clawson M.L."/>
            <person name="Chitko-Mckown C.G."/>
            <person name="Capik S.F."/>
            <person name="DeDonder K.D."/>
            <person name="Apley M.D."/>
            <person name="Lubbers B.V."/>
            <person name="White B.J."/>
            <person name="Larson R.L."/>
        </authorList>
    </citation>
    <scope>NUCLEOTIDE SEQUENCE [LARGE SCALE GENOMIC DNA]</scope>
    <source>
        <strain evidence="5 6">USDA-ARS-USMARC-56511</strain>
    </source>
</reference>
<evidence type="ECO:0000313" key="5">
    <source>
        <dbReference type="EMBL" id="ALZ84676.1"/>
    </source>
</evidence>
<dbReference type="InterPro" id="IPR047264">
    <property type="entry name" value="Cupin_HpaA-like_N"/>
</dbReference>
<dbReference type="PROSITE" id="PS01124">
    <property type="entry name" value="HTH_ARAC_FAMILY_2"/>
    <property type="match status" value="1"/>
</dbReference>
<keyword evidence="2" id="KW-0238">DNA-binding</keyword>
<feature type="domain" description="HTH araC/xylS-type" evidence="4">
    <location>
        <begin position="200"/>
        <end position="298"/>
    </location>
</feature>
<dbReference type="OrthoDB" id="9814125at2"/>
<dbReference type="PANTHER" id="PTHR43280:SF32">
    <property type="entry name" value="TRANSCRIPTIONAL REGULATORY PROTEIN"/>
    <property type="match status" value="1"/>
</dbReference>
<dbReference type="PANTHER" id="PTHR43280">
    <property type="entry name" value="ARAC-FAMILY TRANSCRIPTIONAL REGULATOR"/>
    <property type="match status" value="1"/>
</dbReference>
<dbReference type="Pfam" id="PF12852">
    <property type="entry name" value="Cupin_6"/>
    <property type="match status" value="1"/>
</dbReference>
<name>A0A0U4WZV7_9PSED</name>
<protein>
    <submittedName>
        <fullName evidence="5">AraC family transcriptional regulator</fullName>
    </submittedName>
</protein>
<dbReference type="InterPro" id="IPR020449">
    <property type="entry name" value="Tscrpt_reg_AraC-type_HTH"/>
</dbReference>
<dbReference type="GO" id="GO:0043565">
    <property type="term" value="F:sequence-specific DNA binding"/>
    <property type="evidence" value="ECO:0007669"/>
    <property type="project" value="InterPro"/>
</dbReference>
<organism evidence="5 6">
    <name type="scientific">Pseudomonas oryzihabitans</name>
    <dbReference type="NCBI Taxonomy" id="47885"/>
    <lineage>
        <taxon>Bacteria</taxon>
        <taxon>Pseudomonadati</taxon>
        <taxon>Pseudomonadota</taxon>
        <taxon>Gammaproteobacteria</taxon>
        <taxon>Pseudomonadales</taxon>
        <taxon>Pseudomonadaceae</taxon>
        <taxon>Pseudomonas</taxon>
    </lineage>
</organism>
<evidence type="ECO:0000256" key="1">
    <source>
        <dbReference type="ARBA" id="ARBA00023015"/>
    </source>
</evidence>
<dbReference type="SUPFAM" id="SSF46689">
    <property type="entry name" value="Homeodomain-like"/>
    <property type="match status" value="1"/>
</dbReference>
<keyword evidence="1" id="KW-0805">Transcription regulation</keyword>
<gene>
    <name evidence="5" type="ORF">APT59_10890</name>
</gene>
<dbReference type="Proteomes" id="UP000064137">
    <property type="component" value="Chromosome"/>
</dbReference>
<dbReference type="Gene3D" id="1.10.10.60">
    <property type="entry name" value="Homeodomain-like"/>
    <property type="match status" value="1"/>
</dbReference>
<accession>A0A0U4WZV7</accession>
<dbReference type="AlphaFoldDB" id="A0A0U4WZV7"/>
<sequence>MIRAAIAQGLTVNDAYPPIFKLYGEAQAWPAPDLLHCETIESRSRLHGWCIESHRHADLAQLLYVRRGRVRLQLEDWHGELSGPLLVVLPLLCVHAFAFDPAVEGFVITLPVPQLERLKQRCQRAGQGLFFKAERLVLANDDALWIDQLVSQLVAEYEGRRPGREVLLEALLDSLAIWLIRQHRHEQEVALPRRAEQHLGRFLALVEQHYREQWSLGRYAAALGISGVHLNSLCRQLAGASALAIVHQRLLLEARRRLTYTQASVAEVADLLGFADPAYFSRFFRRGTGQSPLSYRRLAGEELRR</sequence>
<dbReference type="InterPro" id="IPR032783">
    <property type="entry name" value="AraC_lig"/>
</dbReference>
<proteinExistence type="predicted"/>
<keyword evidence="3" id="KW-0804">Transcription</keyword>
<dbReference type="SUPFAM" id="SSF51182">
    <property type="entry name" value="RmlC-like cupins"/>
    <property type="match status" value="1"/>
</dbReference>
<dbReference type="InterPro" id="IPR018060">
    <property type="entry name" value="HTH_AraC"/>
</dbReference>
<evidence type="ECO:0000256" key="3">
    <source>
        <dbReference type="ARBA" id="ARBA00023163"/>
    </source>
</evidence>
<evidence type="ECO:0000256" key="2">
    <source>
        <dbReference type="ARBA" id="ARBA00023125"/>
    </source>
</evidence>
<evidence type="ECO:0000259" key="4">
    <source>
        <dbReference type="PROSITE" id="PS01124"/>
    </source>
</evidence>
<dbReference type="InterPro" id="IPR011051">
    <property type="entry name" value="RmlC_Cupin_sf"/>
</dbReference>
<dbReference type="KEGG" id="por:APT59_10890"/>
<dbReference type="CDD" id="cd06999">
    <property type="entry name" value="cupin_HpaA-like_N"/>
    <property type="match status" value="1"/>
</dbReference>
<dbReference type="InterPro" id="IPR009057">
    <property type="entry name" value="Homeodomain-like_sf"/>
</dbReference>
<dbReference type="RefSeq" id="WP_059314866.1">
    <property type="nucleotide sequence ID" value="NZ_CP013987.1"/>
</dbReference>
<dbReference type="PRINTS" id="PR00032">
    <property type="entry name" value="HTHARAC"/>
</dbReference>
<evidence type="ECO:0000313" key="6">
    <source>
        <dbReference type="Proteomes" id="UP000064137"/>
    </source>
</evidence>
<dbReference type="SMART" id="SM00342">
    <property type="entry name" value="HTH_ARAC"/>
    <property type="match status" value="1"/>
</dbReference>